<evidence type="ECO:0000313" key="8">
    <source>
        <dbReference type="Proteomes" id="UP000664073"/>
    </source>
</evidence>
<dbReference type="EC" id="6.3.4.15" evidence="3"/>
<evidence type="ECO:0000256" key="1">
    <source>
        <dbReference type="ARBA" id="ARBA00022598"/>
    </source>
</evidence>
<keyword evidence="1 7" id="KW-0436">Ligase</keyword>
<keyword evidence="8" id="KW-1185">Reference proteome</keyword>
<dbReference type="GO" id="GO:0004077">
    <property type="term" value="F:biotin--[biotin carboxyl-carrier protein] ligase activity"/>
    <property type="evidence" value="ECO:0007669"/>
    <property type="project" value="UniProtKB-EC"/>
</dbReference>
<protein>
    <recommendedName>
        <fullName evidence="3">biotin--[biotin carboxyl-carrier protein] ligase</fullName>
        <ecNumber evidence="3">6.3.4.15</ecNumber>
    </recommendedName>
</protein>
<evidence type="ECO:0000259" key="6">
    <source>
        <dbReference type="Pfam" id="PF03099"/>
    </source>
</evidence>
<dbReference type="NCBIfam" id="TIGR00121">
    <property type="entry name" value="birA_ligase"/>
    <property type="match status" value="1"/>
</dbReference>
<comment type="caution">
    <text evidence="7">The sequence shown here is derived from an EMBL/GenBank/DDBJ whole genome shotgun (WGS) entry which is preliminary data.</text>
</comment>
<evidence type="ECO:0000313" key="7">
    <source>
        <dbReference type="EMBL" id="MBO1325845.1"/>
    </source>
</evidence>
<gene>
    <name evidence="7" type="ORF">J2D77_11830</name>
</gene>
<evidence type="ECO:0000256" key="3">
    <source>
        <dbReference type="ARBA" id="ARBA00024227"/>
    </source>
</evidence>
<reference evidence="7" key="1">
    <citation type="submission" date="2021-03" db="EMBL/GenBank/DDBJ databases">
        <title>The complete genome sequence of Acetobacter sp. TBRC 12339.</title>
        <authorList>
            <person name="Charoenyingcharoen P."/>
            <person name="Yukphan P."/>
        </authorList>
    </citation>
    <scope>NUCLEOTIDE SEQUENCE</scope>
    <source>
        <strain evidence="7">TBRC 12339</strain>
    </source>
</reference>
<proteinExistence type="predicted"/>
<dbReference type="AlphaFoldDB" id="A0A939HMT2"/>
<dbReference type="InterPro" id="IPR004408">
    <property type="entry name" value="Biotin_CoA_COase_ligase"/>
</dbReference>
<dbReference type="PANTHER" id="PTHR12835">
    <property type="entry name" value="BIOTIN PROTEIN LIGASE"/>
    <property type="match status" value="1"/>
</dbReference>
<dbReference type="InterPro" id="IPR045864">
    <property type="entry name" value="aa-tRNA-synth_II/BPL/LPL"/>
</dbReference>
<feature type="domain" description="Biotin protein ligase C-terminal" evidence="5">
    <location>
        <begin position="209"/>
        <end position="242"/>
    </location>
</feature>
<evidence type="ECO:0000256" key="2">
    <source>
        <dbReference type="ARBA" id="ARBA00023267"/>
    </source>
</evidence>
<dbReference type="PANTHER" id="PTHR12835:SF5">
    <property type="entry name" value="BIOTIN--PROTEIN LIGASE"/>
    <property type="match status" value="1"/>
</dbReference>
<dbReference type="Proteomes" id="UP000664073">
    <property type="component" value="Unassembled WGS sequence"/>
</dbReference>
<feature type="domain" description="BPL/LPL catalytic" evidence="6">
    <location>
        <begin position="31"/>
        <end position="136"/>
    </location>
</feature>
<organism evidence="7 8">
    <name type="scientific">Acetobacter garciniae</name>
    <dbReference type="NCBI Taxonomy" id="2817435"/>
    <lineage>
        <taxon>Bacteria</taxon>
        <taxon>Pseudomonadati</taxon>
        <taxon>Pseudomonadota</taxon>
        <taxon>Alphaproteobacteria</taxon>
        <taxon>Acetobacterales</taxon>
        <taxon>Acetobacteraceae</taxon>
        <taxon>Acetobacter</taxon>
    </lineage>
</organism>
<dbReference type="EMBL" id="JAFVMH010000006">
    <property type="protein sequence ID" value="MBO1325845.1"/>
    <property type="molecule type" value="Genomic_DNA"/>
</dbReference>
<dbReference type="RefSeq" id="WP_207846495.1">
    <property type="nucleotide sequence ID" value="NZ_JAFVMH010000006.1"/>
</dbReference>
<dbReference type="Pfam" id="PF02237">
    <property type="entry name" value="BPL_C"/>
    <property type="match status" value="1"/>
</dbReference>
<evidence type="ECO:0000259" key="5">
    <source>
        <dbReference type="Pfam" id="PF02237"/>
    </source>
</evidence>
<comment type="catalytic activity">
    <reaction evidence="4">
        <text>biotin + L-lysyl-[protein] + ATP = N(6)-biotinyl-L-lysyl-[protein] + AMP + diphosphate + H(+)</text>
        <dbReference type="Rhea" id="RHEA:11756"/>
        <dbReference type="Rhea" id="RHEA-COMP:9752"/>
        <dbReference type="Rhea" id="RHEA-COMP:10505"/>
        <dbReference type="ChEBI" id="CHEBI:15378"/>
        <dbReference type="ChEBI" id="CHEBI:29969"/>
        <dbReference type="ChEBI" id="CHEBI:30616"/>
        <dbReference type="ChEBI" id="CHEBI:33019"/>
        <dbReference type="ChEBI" id="CHEBI:57586"/>
        <dbReference type="ChEBI" id="CHEBI:83144"/>
        <dbReference type="ChEBI" id="CHEBI:456215"/>
        <dbReference type="EC" id="6.3.4.15"/>
    </reaction>
</comment>
<sequence length="248" mass="26121">MNVRDVSWRLECHDELPSTSDYCLQKARAGETAGLAVLARRQTRGRGSRGRQWQDAGQSLALSALLDANMAGSESLGGWPFAASMAFFEGLAASVPAARARLAIKWPNDILLDGAKLGGILIERDGANVVIGLGANLAAAPGLAEIGRRTACLAQCGDVPEVENVARAVLTQLSIWCAIWREQGFAPLRAAWLDRAHPIGTPLVVKGGSTYEEGRFAGLTADGRLMLDTDGGMKIIATGEILLAQGSA</sequence>
<dbReference type="CDD" id="cd16442">
    <property type="entry name" value="BPL"/>
    <property type="match status" value="1"/>
</dbReference>
<dbReference type="GO" id="GO:0005737">
    <property type="term" value="C:cytoplasm"/>
    <property type="evidence" value="ECO:0007669"/>
    <property type="project" value="TreeGrafter"/>
</dbReference>
<keyword evidence="2" id="KW-0092">Biotin</keyword>
<dbReference type="InterPro" id="IPR003142">
    <property type="entry name" value="BPL_C"/>
</dbReference>
<dbReference type="Pfam" id="PF03099">
    <property type="entry name" value="BPL_LplA_LipB"/>
    <property type="match status" value="1"/>
</dbReference>
<name>A0A939HMT2_9PROT</name>
<dbReference type="SUPFAM" id="SSF55681">
    <property type="entry name" value="Class II aaRS and biotin synthetases"/>
    <property type="match status" value="1"/>
</dbReference>
<accession>A0A939HMT2</accession>
<dbReference type="Gene3D" id="3.30.930.10">
    <property type="entry name" value="Bira Bifunctional Protein, Domain 2"/>
    <property type="match status" value="1"/>
</dbReference>
<dbReference type="InterPro" id="IPR004143">
    <property type="entry name" value="BPL_LPL_catalytic"/>
</dbReference>
<evidence type="ECO:0000256" key="4">
    <source>
        <dbReference type="ARBA" id="ARBA00047846"/>
    </source>
</evidence>